<sequence length="129" mass="15142">MIEMAWIILRNSDRFLLVQQTSDRTWTFPGKLRKDVGVCGNRLRQLCNLQTSQYRTIVSICDQWQGELRPNHYTTMGVGWFTLVEIHSLGQSLTPFVSDSLMYLTYLIQHYDNHPSEWLDKWENSDASV</sequence>
<dbReference type="InterPro" id="IPR015797">
    <property type="entry name" value="NUDIX_hydrolase-like_dom_sf"/>
</dbReference>
<dbReference type="AlphaFoldDB" id="A0A0F9XI55"/>
<proteinExistence type="predicted"/>
<dbReference type="EMBL" id="LAZR01000049">
    <property type="protein sequence ID" value="KKN98846.1"/>
    <property type="molecule type" value="Genomic_DNA"/>
</dbReference>
<gene>
    <name evidence="1" type="ORF">LCGC14_0140870</name>
</gene>
<comment type="caution">
    <text evidence="1">The sequence shown here is derived from an EMBL/GenBank/DDBJ whole genome shotgun (WGS) entry which is preliminary data.</text>
</comment>
<reference evidence="1" key="1">
    <citation type="journal article" date="2015" name="Nature">
        <title>Complex archaea that bridge the gap between prokaryotes and eukaryotes.</title>
        <authorList>
            <person name="Spang A."/>
            <person name="Saw J.H."/>
            <person name="Jorgensen S.L."/>
            <person name="Zaremba-Niedzwiedzka K."/>
            <person name="Martijn J."/>
            <person name="Lind A.E."/>
            <person name="van Eijk R."/>
            <person name="Schleper C."/>
            <person name="Guy L."/>
            <person name="Ettema T.J."/>
        </authorList>
    </citation>
    <scope>NUCLEOTIDE SEQUENCE</scope>
</reference>
<protein>
    <recommendedName>
        <fullName evidence="2">Nudix hydrolase domain-containing protein</fullName>
    </recommendedName>
</protein>
<evidence type="ECO:0000313" key="1">
    <source>
        <dbReference type="EMBL" id="KKN98846.1"/>
    </source>
</evidence>
<name>A0A0F9XI55_9ZZZZ</name>
<evidence type="ECO:0008006" key="2">
    <source>
        <dbReference type="Google" id="ProtNLM"/>
    </source>
</evidence>
<dbReference type="SUPFAM" id="SSF55811">
    <property type="entry name" value="Nudix"/>
    <property type="match status" value="1"/>
</dbReference>
<organism evidence="1">
    <name type="scientific">marine sediment metagenome</name>
    <dbReference type="NCBI Taxonomy" id="412755"/>
    <lineage>
        <taxon>unclassified sequences</taxon>
        <taxon>metagenomes</taxon>
        <taxon>ecological metagenomes</taxon>
    </lineage>
</organism>
<accession>A0A0F9XI55</accession>